<evidence type="ECO:0000256" key="2">
    <source>
        <dbReference type="ARBA" id="ARBA00022801"/>
    </source>
</evidence>
<dbReference type="GO" id="GO:1901255">
    <property type="term" value="P:nucleotide-excision repair involved in interstrand cross-link repair"/>
    <property type="evidence" value="ECO:0007669"/>
    <property type="project" value="TreeGrafter"/>
</dbReference>
<dbReference type="InParanoid" id="A0A6P5JQI8"/>
<sequence>MIISIVGEKELLCRLLGVAMAPLLECERQLVLELLEADGLVVCARGLGADRLLYHFIRLHCHPGCPVLVLNTQPQRRSILSIN</sequence>
<keyword evidence="1" id="KW-0227">DNA damage</keyword>
<dbReference type="PANTHER" id="PTHR10150">
    <property type="entry name" value="DNA REPAIR ENDONUCLEASE XPF"/>
    <property type="match status" value="1"/>
</dbReference>
<keyword evidence="2" id="KW-0378">Hydrolase</keyword>
<dbReference type="RefSeq" id="XP_020836435.1">
    <property type="nucleotide sequence ID" value="XM_020980776.1"/>
</dbReference>
<dbReference type="GO" id="GO:0000712">
    <property type="term" value="P:resolution of meiotic recombination intermediates"/>
    <property type="evidence" value="ECO:0007669"/>
    <property type="project" value="TreeGrafter"/>
</dbReference>
<reference evidence="5" key="1">
    <citation type="submission" date="2025-08" db="UniProtKB">
        <authorList>
            <consortium name="RefSeq"/>
        </authorList>
    </citation>
    <scope>IDENTIFICATION</scope>
    <source>
        <tissue evidence="5">Spleen</tissue>
    </source>
</reference>
<dbReference type="GO" id="GO:0003684">
    <property type="term" value="F:damaged DNA binding"/>
    <property type="evidence" value="ECO:0007669"/>
    <property type="project" value="TreeGrafter"/>
</dbReference>
<dbReference type="GO" id="GO:0000724">
    <property type="term" value="P:double-strand break repair via homologous recombination"/>
    <property type="evidence" value="ECO:0007669"/>
    <property type="project" value="TreeGrafter"/>
</dbReference>
<dbReference type="GO" id="GO:0000110">
    <property type="term" value="C:nucleotide-excision repair factor 1 complex"/>
    <property type="evidence" value="ECO:0007669"/>
    <property type="project" value="TreeGrafter"/>
</dbReference>
<evidence type="ECO:0000256" key="1">
    <source>
        <dbReference type="ARBA" id="ARBA00022763"/>
    </source>
</evidence>
<protein>
    <submittedName>
        <fullName evidence="5">DNA repair endonuclease XPF-like</fullName>
    </submittedName>
</protein>
<name>A0A6P5JQI8_PHACI</name>
<accession>A0A6P5JQI8</accession>
<evidence type="ECO:0000256" key="3">
    <source>
        <dbReference type="ARBA" id="ARBA00023204"/>
    </source>
</evidence>
<proteinExistence type="predicted"/>
<organism evidence="4 5">
    <name type="scientific">Phascolarctos cinereus</name>
    <name type="common">Koala</name>
    <dbReference type="NCBI Taxonomy" id="38626"/>
    <lineage>
        <taxon>Eukaryota</taxon>
        <taxon>Metazoa</taxon>
        <taxon>Chordata</taxon>
        <taxon>Craniata</taxon>
        <taxon>Vertebrata</taxon>
        <taxon>Euteleostomi</taxon>
        <taxon>Mammalia</taxon>
        <taxon>Metatheria</taxon>
        <taxon>Diprotodontia</taxon>
        <taxon>Phascolarctidae</taxon>
        <taxon>Phascolarctos</taxon>
    </lineage>
</organism>
<dbReference type="GO" id="GO:0000014">
    <property type="term" value="F:single-stranded DNA endodeoxyribonuclease activity"/>
    <property type="evidence" value="ECO:0007669"/>
    <property type="project" value="TreeGrafter"/>
</dbReference>
<dbReference type="KEGG" id="pcw:110204648"/>
<dbReference type="AlphaFoldDB" id="A0A6P5JQI8"/>
<keyword evidence="3" id="KW-0234">DNA repair</keyword>
<dbReference type="PANTHER" id="PTHR10150:SF0">
    <property type="entry name" value="DNA REPAIR ENDONUCLEASE XPF"/>
    <property type="match status" value="1"/>
</dbReference>
<evidence type="ECO:0000313" key="4">
    <source>
        <dbReference type="Proteomes" id="UP000515140"/>
    </source>
</evidence>
<evidence type="ECO:0000313" key="5">
    <source>
        <dbReference type="RefSeq" id="XP_020836435.1"/>
    </source>
</evidence>
<keyword evidence="4" id="KW-1185">Reference proteome</keyword>
<gene>
    <name evidence="5" type="primary">LOC110204648</name>
</gene>
<dbReference type="Proteomes" id="UP000515140">
    <property type="component" value="Unplaced"/>
</dbReference>
<dbReference type="GeneID" id="110204648"/>
<dbReference type="GO" id="GO:0003697">
    <property type="term" value="F:single-stranded DNA binding"/>
    <property type="evidence" value="ECO:0007669"/>
    <property type="project" value="TreeGrafter"/>
</dbReference>